<accession>A0ABS0ING3</accession>
<organism evidence="2 3">
    <name type="scientific">Hymenobacter jeongseonensis</name>
    <dbReference type="NCBI Taxonomy" id="2791027"/>
    <lineage>
        <taxon>Bacteria</taxon>
        <taxon>Pseudomonadati</taxon>
        <taxon>Bacteroidota</taxon>
        <taxon>Cytophagia</taxon>
        <taxon>Cytophagales</taxon>
        <taxon>Hymenobacteraceae</taxon>
        <taxon>Hymenobacter</taxon>
    </lineage>
</organism>
<evidence type="ECO:0000313" key="3">
    <source>
        <dbReference type="Proteomes" id="UP000597617"/>
    </source>
</evidence>
<protein>
    <submittedName>
        <fullName evidence="2">Uncharacterized protein</fullName>
    </submittedName>
</protein>
<proteinExistence type="predicted"/>
<dbReference type="EMBL" id="JADQDQ010000016">
    <property type="protein sequence ID" value="MBF9239727.1"/>
    <property type="molecule type" value="Genomic_DNA"/>
</dbReference>
<name>A0ABS0ING3_9BACT</name>
<comment type="caution">
    <text evidence="2">The sequence shown here is derived from an EMBL/GenBank/DDBJ whole genome shotgun (WGS) entry which is preliminary data.</text>
</comment>
<reference evidence="2 3" key="1">
    <citation type="submission" date="2020-11" db="EMBL/GenBank/DDBJ databases">
        <authorList>
            <person name="Kim M.K."/>
        </authorList>
    </citation>
    <scope>NUCLEOTIDE SEQUENCE [LARGE SCALE GENOMIC DNA]</scope>
    <source>
        <strain evidence="2 3">BT683</strain>
    </source>
</reference>
<feature type="compositionally biased region" description="Low complexity" evidence="1">
    <location>
        <begin position="25"/>
        <end position="37"/>
    </location>
</feature>
<keyword evidence="3" id="KW-1185">Reference proteome</keyword>
<evidence type="ECO:0000256" key="1">
    <source>
        <dbReference type="SAM" id="MobiDB-lite"/>
    </source>
</evidence>
<feature type="region of interest" description="Disordered" evidence="1">
    <location>
        <begin position="14"/>
        <end position="60"/>
    </location>
</feature>
<dbReference type="RefSeq" id="WP_196284076.1">
    <property type="nucleotide sequence ID" value="NZ_JADQDQ010000016.1"/>
</dbReference>
<sequence>MFMQYRRLVLRPTFALPAGPGPSGRGAPEAGAHAPAPTNGRRRRSNDAPGPVDAAALDFA</sequence>
<dbReference type="Proteomes" id="UP000597617">
    <property type="component" value="Unassembled WGS sequence"/>
</dbReference>
<gene>
    <name evidence="2" type="ORF">I2I05_20205</name>
</gene>
<evidence type="ECO:0000313" key="2">
    <source>
        <dbReference type="EMBL" id="MBF9239727.1"/>
    </source>
</evidence>